<dbReference type="Gene3D" id="3.40.50.2300">
    <property type="match status" value="1"/>
</dbReference>
<name>A0AAN8MZL8_9PEZI</name>
<feature type="compositionally biased region" description="Polar residues" evidence="1">
    <location>
        <begin position="140"/>
        <end position="149"/>
    </location>
</feature>
<evidence type="ECO:0000313" key="3">
    <source>
        <dbReference type="EMBL" id="KAK6339969.1"/>
    </source>
</evidence>
<sequence length="1090" mass="120246">MADGIIRLLFGHDGSSPPEWLMLALAGGSRSRPCCRICGSYGHRRQNCHAVRSLGGIVKSGLRVGERERGRGDGEGWQSYGSPSRGGGQNRGSPHWRPDRGGRGRGSPGRGGSYNNSSPRGGYNYNTSRGGYSGHGGPSTSGQGSSIQASEMASLARSCSEDVKKEDDALVKRLLAFGTSRWTFPIRNEYNATTGTTAYVTTNYYELTIGGGTKIARFTFEIIGPNRSKDMIDSFIATQFPGHIHYLCPDYGGYLYAPVDWTPGKEKFEYTGSHRLSGHAFILSHRMILNIGGYRNYVAATTALTAGSLPLSHEKTENSVIPVEFQAVLMALNAILIRNPRVTNPGLIHEKGNTLYNSQGGTDLPRNPCDIDGLDVGGGGCIVLGLHASARPGSQRCLVNASKVTNVYYKVGPLKNMINLRQDNNLSVNLSNRRFTDKEERGINRFLAGVLMRVDLPDGSSQYRIFKRLHDRSAEGTVWETQRGVNVTVSAYSRQQDKPLSLPRIQLLSFKPKRGSTDRCEFPLEWCTVAQGQKFRFRLKASGSQAMIKMACVPPIEYMQKLEQEFSTVFKRAESNPTLSHFGLEIGKDLLKVQARTLPMPRVSLGGQRMAEITPDQGSWRCNTFLRAADLWPYIVLEIRENHRARENSVVNGVSPDCEGTLDSLFRRCGQYGMKVETAKELAALTLYLNDEAPDRGIIKVFEEQVATAKRNLPKDSSLLVFCYLHRTDSKYYNAIKLAGDVLVGVLTICMDGIKIGRMNQQSQTGYFNTLALKVNLKCGGTNHSTAGDPTLRRIFPGIGDNSVMLFGADVSHSGRRDLPSIAAIVSSYESSHSRLLSDIRFQTNKEMIEGMKAVVLLHIKRFYQTHQHLPKFIVMFRDGVSESQYREVLDKEVDAIDSAIDDAVVAIKTKFGTEGVEKPKLTVLVVGKRHHTRFFPPNPRDDRDKTAPGLVVDRAVTAVYEKDFFLQAHCAIRGTPRPAHYFVIRDDMKLSDPDIQSLVFVWSFSFGRSFRSVSYAPPAYCADLACGRARAWIQRHVDDIKSGGGPGSGSGGSSGGSTDITTMAEDNLRAISAACSGLHSDLRNQMWYI</sequence>
<feature type="compositionally biased region" description="Basic and acidic residues" evidence="1">
    <location>
        <begin position="64"/>
        <end position="74"/>
    </location>
</feature>
<feature type="region of interest" description="Disordered" evidence="1">
    <location>
        <begin position="62"/>
        <end position="149"/>
    </location>
</feature>
<dbReference type="InterPro" id="IPR036397">
    <property type="entry name" value="RNaseH_sf"/>
</dbReference>
<dbReference type="Pfam" id="PF02171">
    <property type="entry name" value="Piwi"/>
    <property type="match status" value="1"/>
</dbReference>
<dbReference type="Gene3D" id="3.30.420.10">
    <property type="entry name" value="Ribonuclease H-like superfamily/Ribonuclease H"/>
    <property type="match status" value="1"/>
</dbReference>
<dbReference type="GO" id="GO:0003676">
    <property type="term" value="F:nucleic acid binding"/>
    <property type="evidence" value="ECO:0007669"/>
    <property type="project" value="InterPro"/>
</dbReference>
<dbReference type="SUPFAM" id="SSF101690">
    <property type="entry name" value="PAZ domain"/>
    <property type="match status" value="1"/>
</dbReference>
<comment type="caution">
    <text evidence="3">The sequence shown here is derived from an EMBL/GenBank/DDBJ whole genome shotgun (WGS) entry which is preliminary data.</text>
</comment>
<dbReference type="SUPFAM" id="SSF53098">
    <property type="entry name" value="Ribonuclease H-like"/>
    <property type="match status" value="1"/>
</dbReference>
<dbReference type="InterPro" id="IPR012337">
    <property type="entry name" value="RNaseH-like_sf"/>
</dbReference>
<dbReference type="AlphaFoldDB" id="A0AAN8MZL8"/>
<evidence type="ECO:0000256" key="1">
    <source>
        <dbReference type="SAM" id="MobiDB-lite"/>
    </source>
</evidence>
<dbReference type="PROSITE" id="PS50822">
    <property type="entry name" value="PIWI"/>
    <property type="match status" value="1"/>
</dbReference>
<dbReference type="Proteomes" id="UP001313282">
    <property type="component" value="Unassembled WGS sequence"/>
</dbReference>
<accession>A0AAN8MZL8</accession>
<gene>
    <name evidence="3" type="ORF">TWF718_009356</name>
</gene>
<dbReference type="PANTHER" id="PTHR22891">
    <property type="entry name" value="EUKARYOTIC TRANSLATION INITIATION FACTOR 2C"/>
    <property type="match status" value="1"/>
</dbReference>
<evidence type="ECO:0000259" key="2">
    <source>
        <dbReference type="PROSITE" id="PS50822"/>
    </source>
</evidence>
<dbReference type="InterPro" id="IPR036085">
    <property type="entry name" value="PAZ_dom_sf"/>
</dbReference>
<organism evidence="3 4">
    <name type="scientific">Orbilia javanica</name>
    <dbReference type="NCBI Taxonomy" id="47235"/>
    <lineage>
        <taxon>Eukaryota</taxon>
        <taxon>Fungi</taxon>
        <taxon>Dikarya</taxon>
        <taxon>Ascomycota</taxon>
        <taxon>Pezizomycotina</taxon>
        <taxon>Orbiliomycetes</taxon>
        <taxon>Orbiliales</taxon>
        <taxon>Orbiliaceae</taxon>
        <taxon>Orbilia</taxon>
    </lineage>
</organism>
<evidence type="ECO:0000313" key="4">
    <source>
        <dbReference type="Proteomes" id="UP001313282"/>
    </source>
</evidence>
<dbReference type="InterPro" id="IPR003165">
    <property type="entry name" value="Piwi"/>
</dbReference>
<dbReference type="SMART" id="SM00950">
    <property type="entry name" value="Piwi"/>
    <property type="match status" value="1"/>
</dbReference>
<proteinExistence type="predicted"/>
<dbReference type="EMBL" id="JAVHNR010000006">
    <property type="protein sequence ID" value="KAK6339969.1"/>
    <property type="molecule type" value="Genomic_DNA"/>
</dbReference>
<reference evidence="3 4" key="1">
    <citation type="submission" date="2019-10" db="EMBL/GenBank/DDBJ databases">
        <authorList>
            <person name="Palmer J.M."/>
        </authorList>
    </citation>
    <scope>NUCLEOTIDE SEQUENCE [LARGE SCALE GENOMIC DNA]</scope>
    <source>
        <strain evidence="3 4">TWF718</strain>
    </source>
</reference>
<protein>
    <recommendedName>
        <fullName evidence="2">Piwi domain-containing protein</fullName>
    </recommendedName>
</protein>
<feature type="compositionally biased region" description="Low complexity" evidence="1">
    <location>
        <begin position="113"/>
        <end position="126"/>
    </location>
</feature>
<keyword evidence="4" id="KW-1185">Reference proteome</keyword>
<dbReference type="Gene3D" id="2.170.260.10">
    <property type="entry name" value="paz domain"/>
    <property type="match status" value="1"/>
</dbReference>
<feature type="domain" description="Piwi" evidence="2">
    <location>
        <begin position="720"/>
        <end position="1035"/>
    </location>
</feature>